<evidence type="ECO:0000313" key="3">
    <source>
        <dbReference type="Proteomes" id="UP000267821"/>
    </source>
</evidence>
<dbReference type="InParanoid" id="A0A3N4L9G4"/>
<accession>A0A3N4L9G4</accession>
<keyword evidence="1" id="KW-0732">Signal</keyword>
<dbReference type="STRING" id="1051890.A0A3N4L9G4"/>
<gene>
    <name evidence="2" type="ORF">L211DRAFT_641066</name>
</gene>
<proteinExistence type="predicted"/>
<sequence length="191" mass="21972">MSMVHYLCMILLHLLGCQLNPLMSLTFWGERAGGACVVLTGTAQATFERKYLKNGMQGWVEFVGPMPDNAFDSLLRLHPFLGRPNFAPKVKRTTNCVPRELIYLDIYLSKSPGVYISEHEVDDSISRFHASRQNDFLREATNYTDTLSDLSYMNYRKALSVMFLRQSDISNLVNFDWKFMDTGLVYRFKGD</sequence>
<name>A0A3N4L9G4_9PEZI</name>
<feature type="chain" id="PRO_5018052501" evidence="1">
    <location>
        <begin position="20"/>
        <end position="191"/>
    </location>
</feature>
<organism evidence="2 3">
    <name type="scientific">Terfezia boudieri ATCC MYA-4762</name>
    <dbReference type="NCBI Taxonomy" id="1051890"/>
    <lineage>
        <taxon>Eukaryota</taxon>
        <taxon>Fungi</taxon>
        <taxon>Dikarya</taxon>
        <taxon>Ascomycota</taxon>
        <taxon>Pezizomycotina</taxon>
        <taxon>Pezizomycetes</taxon>
        <taxon>Pezizales</taxon>
        <taxon>Pezizaceae</taxon>
        <taxon>Terfezia</taxon>
    </lineage>
</organism>
<dbReference type="Proteomes" id="UP000267821">
    <property type="component" value="Unassembled WGS sequence"/>
</dbReference>
<reference evidence="2 3" key="1">
    <citation type="journal article" date="2018" name="Nat. Ecol. Evol.">
        <title>Pezizomycetes genomes reveal the molecular basis of ectomycorrhizal truffle lifestyle.</title>
        <authorList>
            <person name="Murat C."/>
            <person name="Payen T."/>
            <person name="Noel B."/>
            <person name="Kuo A."/>
            <person name="Morin E."/>
            <person name="Chen J."/>
            <person name="Kohler A."/>
            <person name="Krizsan K."/>
            <person name="Balestrini R."/>
            <person name="Da Silva C."/>
            <person name="Montanini B."/>
            <person name="Hainaut M."/>
            <person name="Levati E."/>
            <person name="Barry K.W."/>
            <person name="Belfiori B."/>
            <person name="Cichocki N."/>
            <person name="Clum A."/>
            <person name="Dockter R.B."/>
            <person name="Fauchery L."/>
            <person name="Guy J."/>
            <person name="Iotti M."/>
            <person name="Le Tacon F."/>
            <person name="Lindquist E.A."/>
            <person name="Lipzen A."/>
            <person name="Malagnac F."/>
            <person name="Mello A."/>
            <person name="Molinier V."/>
            <person name="Miyauchi S."/>
            <person name="Poulain J."/>
            <person name="Riccioni C."/>
            <person name="Rubini A."/>
            <person name="Sitrit Y."/>
            <person name="Splivallo R."/>
            <person name="Traeger S."/>
            <person name="Wang M."/>
            <person name="Zifcakova L."/>
            <person name="Wipf D."/>
            <person name="Zambonelli A."/>
            <person name="Paolocci F."/>
            <person name="Nowrousian M."/>
            <person name="Ottonello S."/>
            <person name="Baldrian P."/>
            <person name="Spatafora J.W."/>
            <person name="Henrissat B."/>
            <person name="Nagy L.G."/>
            <person name="Aury J.M."/>
            <person name="Wincker P."/>
            <person name="Grigoriev I.V."/>
            <person name="Bonfante P."/>
            <person name="Martin F.M."/>
        </authorList>
    </citation>
    <scope>NUCLEOTIDE SEQUENCE [LARGE SCALE GENOMIC DNA]</scope>
    <source>
        <strain evidence="2 3">ATCC MYA-4762</strain>
    </source>
</reference>
<keyword evidence="3" id="KW-1185">Reference proteome</keyword>
<evidence type="ECO:0000313" key="2">
    <source>
        <dbReference type="EMBL" id="RPB19256.1"/>
    </source>
</evidence>
<feature type="signal peptide" evidence="1">
    <location>
        <begin position="1"/>
        <end position="19"/>
    </location>
</feature>
<dbReference type="OrthoDB" id="2303713at2759"/>
<dbReference type="EMBL" id="ML121594">
    <property type="protein sequence ID" value="RPB19256.1"/>
    <property type="molecule type" value="Genomic_DNA"/>
</dbReference>
<dbReference type="AlphaFoldDB" id="A0A3N4L9G4"/>
<protein>
    <submittedName>
        <fullName evidence="2">Uncharacterized protein</fullName>
    </submittedName>
</protein>
<evidence type="ECO:0000256" key="1">
    <source>
        <dbReference type="SAM" id="SignalP"/>
    </source>
</evidence>